<dbReference type="Gene3D" id="2.60.40.790">
    <property type="match status" value="1"/>
</dbReference>
<reference evidence="4 5" key="1">
    <citation type="submission" date="2019-08" db="EMBL/GenBank/DDBJ databases">
        <title>In-depth cultivation of the pig gut microbiome towards novel bacterial diversity and tailored functional studies.</title>
        <authorList>
            <person name="Wylensek D."/>
            <person name="Hitch T.C.A."/>
            <person name="Clavel T."/>
        </authorList>
    </citation>
    <scope>NUCLEOTIDE SEQUENCE [LARGE SCALE GENOMIC DNA]</scope>
    <source>
        <strain evidence="4 5">Oil+RF-744-WCA-WT-13</strain>
    </source>
</reference>
<dbReference type="SUPFAM" id="SSF49764">
    <property type="entry name" value="HSP20-like chaperones"/>
    <property type="match status" value="1"/>
</dbReference>
<gene>
    <name evidence="4" type="ORF">FYJ60_05395</name>
</gene>
<dbReference type="Pfam" id="PF00011">
    <property type="entry name" value="HSP20"/>
    <property type="match status" value="1"/>
</dbReference>
<dbReference type="InterPro" id="IPR008978">
    <property type="entry name" value="HSP20-like_chaperone"/>
</dbReference>
<evidence type="ECO:0000256" key="2">
    <source>
        <dbReference type="RuleBase" id="RU003616"/>
    </source>
</evidence>
<dbReference type="AlphaFoldDB" id="A0A7X2TPF4"/>
<comment type="similarity">
    <text evidence="1 2">Belongs to the small heat shock protein (HSP20) family.</text>
</comment>
<proteinExistence type="inferred from homology"/>
<sequence>MYLPDLFGENLMDDWMDDFDAWDKAFNRELNRKNPLYGKHAKNIMKTDVSEKDGKYEIAVDLPGFKKDEVSLSLENGYLTIETNKSLNKDEKDKKGHILRQERYAGNMARSFYVGDEIEESDVTARFEDGVLHITIPAKDQAEKLPEHKTISIEG</sequence>
<dbReference type="PANTHER" id="PTHR11527">
    <property type="entry name" value="HEAT-SHOCK PROTEIN 20 FAMILY MEMBER"/>
    <property type="match status" value="1"/>
</dbReference>
<feature type="domain" description="SHSP" evidence="3">
    <location>
        <begin position="38"/>
        <end position="155"/>
    </location>
</feature>
<comment type="caution">
    <text evidence="4">The sequence shown here is derived from an EMBL/GenBank/DDBJ whole genome shotgun (WGS) entry which is preliminary data.</text>
</comment>
<dbReference type="InterPro" id="IPR031107">
    <property type="entry name" value="Small_HSP"/>
</dbReference>
<name>A0A7X2TPF4_9FIRM</name>
<dbReference type="PROSITE" id="PS01031">
    <property type="entry name" value="SHSP"/>
    <property type="match status" value="1"/>
</dbReference>
<keyword evidence="5" id="KW-1185">Reference proteome</keyword>
<dbReference type="InterPro" id="IPR002068">
    <property type="entry name" value="A-crystallin/Hsp20_dom"/>
</dbReference>
<accession>A0A7X2TPF4</accession>
<organism evidence="4 5">
    <name type="scientific">Bilifractor porci</name>
    <dbReference type="NCBI Taxonomy" id="2606636"/>
    <lineage>
        <taxon>Bacteria</taxon>
        <taxon>Bacillati</taxon>
        <taxon>Bacillota</taxon>
        <taxon>Clostridia</taxon>
        <taxon>Lachnospirales</taxon>
        <taxon>Lachnospiraceae</taxon>
        <taxon>Bilifractor</taxon>
    </lineage>
</organism>
<evidence type="ECO:0000259" key="3">
    <source>
        <dbReference type="PROSITE" id="PS01031"/>
    </source>
</evidence>
<evidence type="ECO:0000256" key="1">
    <source>
        <dbReference type="PROSITE-ProRule" id="PRU00285"/>
    </source>
</evidence>
<evidence type="ECO:0000313" key="5">
    <source>
        <dbReference type="Proteomes" id="UP000466864"/>
    </source>
</evidence>
<dbReference type="CDD" id="cd06471">
    <property type="entry name" value="ACD_LpsHSP_like"/>
    <property type="match status" value="1"/>
</dbReference>
<protein>
    <submittedName>
        <fullName evidence="4">Hsp20/alpha crystallin family protein</fullName>
    </submittedName>
</protein>
<dbReference type="EMBL" id="VUMV01000003">
    <property type="protein sequence ID" value="MST81746.1"/>
    <property type="molecule type" value="Genomic_DNA"/>
</dbReference>
<dbReference type="RefSeq" id="WP_154457857.1">
    <property type="nucleotide sequence ID" value="NZ_VUMV01000003.1"/>
</dbReference>
<dbReference type="Proteomes" id="UP000466864">
    <property type="component" value="Unassembled WGS sequence"/>
</dbReference>
<evidence type="ECO:0000313" key="4">
    <source>
        <dbReference type="EMBL" id="MST81746.1"/>
    </source>
</evidence>